<dbReference type="InterPro" id="IPR039662">
    <property type="entry name" value="Cohesin_Scc3/SA"/>
</dbReference>
<feature type="domain" description="SCD" evidence="2">
    <location>
        <begin position="50"/>
        <end position="135"/>
    </location>
</feature>
<dbReference type="InterPro" id="IPR011989">
    <property type="entry name" value="ARM-like"/>
</dbReference>
<evidence type="ECO:0000259" key="2">
    <source>
        <dbReference type="PROSITE" id="PS51425"/>
    </source>
</evidence>
<evidence type="ECO:0000313" key="3">
    <source>
        <dbReference type="EMBL" id="KAK2077796.1"/>
    </source>
</evidence>
<reference evidence="3" key="1">
    <citation type="submission" date="2021-01" db="EMBL/GenBank/DDBJ databases">
        <authorList>
            <person name="Eckstrom K.M.E."/>
        </authorList>
    </citation>
    <scope>NUCLEOTIDE SEQUENCE</scope>
    <source>
        <strain evidence="3">UVCC 0001</strain>
    </source>
</reference>
<dbReference type="Proteomes" id="UP001255856">
    <property type="component" value="Unassembled WGS sequence"/>
</dbReference>
<gene>
    <name evidence="3" type="ORF">QBZ16_004644</name>
</gene>
<dbReference type="GO" id="GO:0008278">
    <property type="term" value="C:cohesin complex"/>
    <property type="evidence" value="ECO:0007669"/>
    <property type="project" value="TreeGrafter"/>
</dbReference>
<dbReference type="Gene3D" id="1.25.10.10">
    <property type="entry name" value="Leucine-rich Repeat Variant"/>
    <property type="match status" value="1"/>
</dbReference>
<dbReference type="GO" id="GO:0003682">
    <property type="term" value="F:chromatin binding"/>
    <property type="evidence" value="ECO:0007669"/>
    <property type="project" value="TreeGrafter"/>
</dbReference>
<evidence type="ECO:0000256" key="1">
    <source>
        <dbReference type="SAM" id="MobiDB-lite"/>
    </source>
</evidence>
<dbReference type="PANTHER" id="PTHR11199:SF0">
    <property type="entry name" value="LD34181P-RELATED"/>
    <property type="match status" value="1"/>
</dbReference>
<dbReference type="SUPFAM" id="SSF48371">
    <property type="entry name" value="ARM repeat"/>
    <property type="match status" value="1"/>
</dbReference>
<protein>
    <recommendedName>
        <fullName evidence="2">SCD domain-containing protein</fullName>
    </recommendedName>
</protein>
<comment type="caution">
    <text evidence="3">The sequence shown here is derived from an EMBL/GenBank/DDBJ whole genome shotgun (WGS) entry which is preliminary data.</text>
</comment>
<proteinExistence type="predicted"/>
<feature type="compositionally biased region" description="Basic and acidic residues" evidence="1">
    <location>
        <begin position="298"/>
        <end position="307"/>
    </location>
</feature>
<dbReference type="PANTHER" id="PTHR11199">
    <property type="entry name" value="STROMAL ANTIGEN"/>
    <property type="match status" value="1"/>
</dbReference>
<dbReference type="GO" id="GO:0000785">
    <property type="term" value="C:chromatin"/>
    <property type="evidence" value="ECO:0007669"/>
    <property type="project" value="TreeGrafter"/>
</dbReference>
<name>A0AAD9IG69_PROWI</name>
<dbReference type="InterPro" id="IPR020839">
    <property type="entry name" value="SCD"/>
</dbReference>
<accession>A0AAD9IG69</accession>
<dbReference type="InterPro" id="IPR016024">
    <property type="entry name" value="ARM-type_fold"/>
</dbReference>
<feature type="region of interest" description="Disordered" evidence="1">
    <location>
        <begin position="298"/>
        <end position="327"/>
    </location>
</feature>
<dbReference type="Pfam" id="PF21581">
    <property type="entry name" value="SCD"/>
    <property type="match status" value="1"/>
</dbReference>
<dbReference type="GO" id="GO:0005634">
    <property type="term" value="C:nucleus"/>
    <property type="evidence" value="ECO:0007669"/>
    <property type="project" value="TreeGrafter"/>
</dbReference>
<sequence length="948" mass="100413">MSAGRRGRAAAADRRRGRAGGGGTAARERRASALAEELLAYCDALFQGVAAHRFRDVCPLVRAAVVAGVGAWAEACPGRYLADAYLKYAAWALSDADAGVRCAALDALRSLYDAPGNAEALAGFTARFRDRFVELADDVDRAGVAPRAVALLARLRELGLVPSAALRGTTRLLVDPEPAVRRHAALLLAARVRGEGADNSAAEAPASRSAVDALLSACLELWDECPAPRAALTERLAEAMAAADPAGALDWGALLEAVEDGGAAEEASPGADRAQDRRRAAAALLRCALARAAKEAGEGARAREARARHPAPRPRATAASAPRTSRPASASWIACRASWSSRGPTRRWCAIGMGMGMGGDIRIIVVGFQIHNAQVLSSASWVRPTPTLRIVSRAASNPLCLLSTIPMLPFPPPHLQFRCATWWACCRARGWRCTRCCGASARASARRRSWARRCWRRGARRSRACAARADRLARAGRAGAAAARGRRGAAARGSARSARRATRWRCWRTRRRAWPTPHSAWAARRWAGRRWASTRWSLTCGSGCSAWRPCWPAAARTRGREAGRVGAARATRASPSTRKTRWSWRCARSRSATARACPRRPRRRCAPRPSTPPFWRCPGASRPRAGLRELDTELATEVCRERDATCAALQAIVDAELDDQDALEARVACLDVALRAGSALAQTMLLFGGWLGEGSANDGEESGAGELVDSPASPALAALELCPTDTALESIAAVIERGASEVALAAASADNDEADARASARAVGALAPRLRELLARAAQVAGSGRVRGARPLAARLLADWGSLPPALGADELCEGLLTRVRAAEPAALPTLILDALRVAWARAGELEPPAEEELEPGEQPRDACLRAFNALAHALAKRFSGPLGAELAAAVVERGAAWALHAGHGAQRPADFLVGLAHFAAKLPGPLAARCLARLKHTADQGEAMKEG</sequence>
<dbReference type="GO" id="GO:0007062">
    <property type="term" value="P:sister chromatid cohesion"/>
    <property type="evidence" value="ECO:0007669"/>
    <property type="project" value="TreeGrafter"/>
</dbReference>
<dbReference type="PROSITE" id="PS51425">
    <property type="entry name" value="SCD"/>
    <property type="match status" value="1"/>
</dbReference>
<dbReference type="EMBL" id="JASFZW010000006">
    <property type="protein sequence ID" value="KAK2077796.1"/>
    <property type="molecule type" value="Genomic_DNA"/>
</dbReference>
<keyword evidence="4" id="KW-1185">Reference proteome</keyword>
<feature type="compositionally biased region" description="Low complexity" evidence="1">
    <location>
        <begin position="314"/>
        <end position="327"/>
    </location>
</feature>
<evidence type="ECO:0000313" key="4">
    <source>
        <dbReference type="Proteomes" id="UP001255856"/>
    </source>
</evidence>
<organism evidence="3 4">
    <name type="scientific">Prototheca wickerhamii</name>
    <dbReference type="NCBI Taxonomy" id="3111"/>
    <lineage>
        <taxon>Eukaryota</taxon>
        <taxon>Viridiplantae</taxon>
        <taxon>Chlorophyta</taxon>
        <taxon>core chlorophytes</taxon>
        <taxon>Trebouxiophyceae</taxon>
        <taxon>Chlorellales</taxon>
        <taxon>Chlorellaceae</taxon>
        <taxon>Prototheca</taxon>
    </lineage>
</organism>
<feature type="region of interest" description="Disordered" evidence="1">
    <location>
        <begin position="1"/>
        <end position="24"/>
    </location>
</feature>
<feature type="region of interest" description="Disordered" evidence="1">
    <location>
        <begin position="477"/>
        <end position="497"/>
    </location>
</feature>
<dbReference type="AlphaFoldDB" id="A0AAD9IG69"/>